<feature type="region of interest" description="Disordered" evidence="1">
    <location>
        <begin position="214"/>
        <end position="233"/>
    </location>
</feature>
<dbReference type="VEuPathDB" id="VectorBase:AQUA014632"/>
<keyword evidence="3" id="KW-1185">Reference proteome</keyword>
<reference evidence="2" key="1">
    <citation type="submission" date="2020-05" db="UniProtKB">
        <authorList>
            <consortium name="EnsemblMetazoa"/>
        </authorList>
    </citation>
    <scope>IDENTIFICATION</scope>
    <source>
        <strain evidence="2">SANGQUA</strain>
    </source>
</reference>
<protein>
    <submittedName>
        <fullName evidence="2">Uncharacterized protein</fullName>
    </submittedName>
</protein>
<name>A0A182XS16_ANOQN</name>
<accession>A0A182XS16</accession>
<dbReference type="Proteomes" id="UP000076407">
    <property type="component" value="Unassembled WGS sequence"/>
</dbReference>
<dbReference type="AlphaFoldDB" id="A0A182XS16"/>
<evidence type="ECO:0000313" key="2">
    <source>
        <dbReference type="EnsemblMetazoa" id="AQUA014632-PB"/>
    </source>
</evidence>
<proteinExistence type="predicted"/>
<organism evidence="2 3">
    <name type="scientific">Anopheles quadriannulatus</name>
    <name type="common">Mosquito</name>
    <dbReference type="NCBI Taxonomy" id="34691"/>
    <lineage>
        <taxon>Eukaryota</taxon>
        <taxon>Metazoa</taxon>
        <taxon>Ecdysozoa</taxon>
        <taxon>Arthropoda</taxon>
        <taxon>Hexapoda</taxon>
        <taxon>Insecta</taxon>
        <taxon>Pterygota</taxon>
        <taxon>Neoptera</taxon>
        <taxon>Endopterygota</taxon>
        <taxon>Diptera</taxon>
        <taxon>Nematocera</taxon>
        <taxon>Culicoidea</taxon>
        <taxon>Culicidae</taxon>
        <taxon>Anophelinae</taxon>
        <taxon>Anopheles</taxon>
    </lineage>
</organism>
<evidence type="ECO:0000313" key="3">
    <source>
        <dbReference type="Proteomes" id="UP000076407"/>
    </source>
</evidence>
<evidence type="ECO:0000256" key="1">
    <source>
        <dbReference type="SAM" id="MobiDB-lite"/>
    </source>
</evidence>
<dbReference type="EnsemblMetazoa" id="AQUA014632-RB">
    <property type="protein sequence ID" value="AQUA014632-PB"/>
    <property type="gene ID" value="AQUA014632"/>
</dbReference>
<sequence>MSVCAHCRKRADDPRHQIADTLLQLPADVHERLVAVLLLLLVAHRAHVGDQAEGEAGHAAVPGRNDLVHGRHADRVHAEHRQHLHLGHRLEVRPAETGVDALAQLVLDADLARDHLRLLVQLRIVRVGHAEEPRPEPLIVRPLERIVPGKAHQIDVILDQHDVADPVLGVGAAGRIRSDQVRTADQVHHTHRHCALCQRIAFIVVEAALHAHDRHAGKVPEHQPSDMASHGRDGEVRDRLVVEAVHIGQLLGQRAQAGPADDANLRA</sequence>